<dbReference type="AlphaFoldDB" id="A0A7W6DNP4"/>
<dbReference type="RefSeq" id="WP_021244014.1">
    <property type="nucleotide sequence ID" value="NZ_JACIEB010000007.1"/>
</dbReference>
<evidence type="ECO:0000313" key="9">
    <source>
        <dbReference type="Proteomes" id="UP000552757"/>
    </source>
</evidence>
<evidence type="ECO:0000313" key="8">
    <source>
        <dbReference type="EMBL" id="MBB3983233.1"/>
    </source>
</evidence>
<dbReference type="Gene3D" id="2.60.40.1220">
    <property type="match status" value="1"/>
</dbReference>
<comment type="similarity">
    <text evidence="2">Belongs to the CopC family.</text>
</comment>
<dbReference type="Pfam" id="PF04234">
    <property type="entry name" value="CopC"/>
    <property type="match status" value="1"/>
</dbReference>
<evidence type="ECO:0000259" key="7">
    <source>
        <dbReference type="Pfam" id="PF04234"/>
    </source>
</evidence>
<keyword evidence="4" id="KW-0574">Periplasm</keyword>
<dbReference type="GO" id="GO:0042597">
    <property type="term" value="C:periplasmic space"/>
    <property type="evidence" value="ECO:0007669"/>
    <property type="project" value="UniProtKB-SubCell"/>
</dbReference>
<evidence type="ECO:0000256" key="6">
    <source>
        <dbReference type="SAM" id="SignalP"/>
    </source>
</evidence>
<comment type="subcellular location">
    <subcellularLocation>
        <location evidence="1">Periplasm</location>
    </subcellularLocation>
</comment>
<proteinExistence type="inferred from homology"/>
<reference evidence="8 9" key="1">
    <citation type="submission" date="2020-08" db="EMBL/GenBank/DDBJ databases">
        <title>Genomic Encyclopedia of Type Strains, Phase IV (KMG-IV): sequencing the most valuable type-strain genomes for metagenomic binning, comparative biology and taxonomic classification.</title>
        <authorList>
            <person name="Goeker M."/>
        </authorList>
    </citation>
    <scope>NUCLEOTIDE SEQUENCE [LARGE SCALE GENOMIC DNA]</scope>
    <source>
        <strain evidence="8 9">DSM 29348</strain>
    </source>
</reference>
<evidence type="ECO:0000256" key="4">
    <source>
        <dbReference type="ARBA" id="ARBA00022764"/>
    </source>
</evidence>
<evidence type="ECO:0000256" key="5">
    <source>
        <dbReference type="ARBA" id="ARBA00023008"/>
    </source>
</evidence>
<comment type="caution">
    <text evidence="8">The sequence shown here is derived from an EMBL/GenBank/DDBJ whole genome shotgun (WGS) entry which is preliminary data.</text>
</comment>
<dbReference type="GO" id="GO:0005507">
    <property type="term" value="F:copper ion binding"/>
    <property type="evidence" value="ECO:0007669"/>
    <property type="project" value="InterPro"/>
</dbReference>
<evidence type="ECO:0000256" key="1">
    <source>
        <dbReference type="ARBA" id="ARBA00004418"/>
    </source>
</evidence>
<protein>
    <recommendedName>
        <fullName evidence="7">CopC domain-containing protein</fullName>
    </recommendedName>
</protein>
<evidence type="ECO:0000256" key="2">
    <source>
        <dbReference type="ARBA" id="ARBA00010509"/>
    </source>
</evidence>
<evidence type="ECO:0000256" key="3">
    <source>
        <dbReference type="ARBA" id="ARBA00022729"/>
    </source>
</evidence>
<feature type="domain" description="CopC" evidence="7">
    <location>
        <begin position="25"/>
        <end position="126"/>
    </location>
</feature>
<dbReference type="InterPro" id="IPR014756">
    <property type="entry name" value="Ig_E-set"/>
</dbReference>
<feature type="signal peptide" evidence="6">
    <location>
        <begin position="1"/>
        <end position="24"/>
    </location>
</feature>
<name>A0A7W6DNP4_9SPHN</name>
<dbReference type="Proteomes" id="UP000552757">
    <property type="component" value="Unassembled WGS sequence"/>
</dbReference>
<accession>A0A7W6DNP4</accession>
<keyword evidence="3 6" id="KW-0732">Signal</keyword>
<organism evidence="8 9">
    <name type="scientific">Sphingobium fontiphilum</name>
    <dbReference type="NCBI Taxonomy" id="944425"/>
    <lineage>
        <taxon>Bacteria</taxon>
        <taxon>Pseudomonadati</taxon>
        <taxon>Pseudomonadota</taxon>
        <taxon>Alphaproteobacteria</taxon>
        <taxon>Sphingomonadales</taxon>
        <taxon>Sphingomonadaceae</taxon>
        <taxon>Sphingobium</taxon>
    </lineage>
</organism>
<dbReference type="SUPFAM" id="SSF81296">
    <property type="entry name" value="E set domains"/>
    <property type="match status" value="1"/>
</dbReference>
<dbReference type="GO" id="GO:0046688">
    <property type="term" value="P:response to copper ion"/>
    <property type="evidence" value="ECO:0007669"/>
    <property type="project" value="InterPro"/>
</dbReference>
<feature type="chain" id="PRO_5030724988" description="CopC domain-containing protein" evidence="6">
    <location>
        <begin position="25"/>
        <end position="127"/>
    </location>
</feature>
<dbReference type="NCBIfam" id="NF033814">
    <property type="entry name" value="copper_CopC"/>
    <property type="match status" value="1"/>
</dbReference>
<dbReference type="InterPro" id="IPR007348">
    <property type="entry name" value="CopC_dom"/>
</dbReference>
<keyword evidence="9" id="KW-1185">Reference proteome</keyword>
<gene>
    <name evidence="8" type="ORF">GGR44_002920</name>
</gene>
<sequence>MPAPHRLALAALAASVLVASPAFAHPKLLSSTPVANASVAAPSKITLTFSEGLMPRLSGAEIVMTGMPGMPNHRMAVTGFKTSTGADGKTLILTLARPLSAGSYQVAWHVVSTDTHRIQGNLAFTVT</sequence>
<dbReference type="InterPro" id="IPR014755">
    <property type="entry name" value="Cu-Rt/internalin_Ig-like"/>
</dbReference>
<keyword evidence="5" id="KW-0186">Copper</keyword>
<dbReference type="EMBL" id="JACIEB010000007">
    <property type="protein sequence ID" value="MBB3983233.1"/>
    <property type="molecule type" value="Genomic_DNA"/>
</dbReference>
<dbReference type="InterPro" id="IPR047685">
    <property type="entry name" value="CopC-like"/>
</dbReference>